<dbReference type="GO" id="GO:0003906">
    <property type="term" value="F:DNA-(apurinic or apyrimidinic site) endonuclease activity"/>
    <property type="evidence" value="ECO:0000318"/>
    <property type="project" value="GO_Central"/>
</dbReference>
<dbReference type="PROSITE" id="PS00726">
    <property type="entry name" value="AP_NUCLEASE_F1_1"/>
    <property type="match status" value="1"/>
</dbReference>
<dbReference type="PANTHER" id="PTHR22748:SF4">
    <property type="entry name" value="DNA-(APURINIC OR APYRIMIDINIC SITE) ENDONUCLEASE 2"/>
    <property type="match status" value="1"/>
</dbReference>
<dbReference type="InterPro" id="IPR004808">
    <property type="entry name" value="AP_endonuc_1"/>
</dbReference>
<feature type="binding site" evidence="10">
    <location>
        <position position="7"/>
    </location>
    <ligand>
        <name>Mg(2+)</name>
        <dbReference type="ChEBI" id="CHEBI:18420"/>
        <label>1</label>
    </ligand>
</feature>
<evidence type="ECO:0000256" key="3">
    <source>
        <dbReference type="ARBA" id="ARBA00022723"/>
    </source>
</evidence>
<feature type="site" description="Interaction with DNA substrate" evidence="11">
    <location>
        <position position="332"/>
    </location>
</feature>
<keyword evidence="7 10" id="KW-0460">Magnesium</keyword>
<dbReference type="GO" id="GO:0003677">
    <property type="term" value="F:DNA binding"/>
    <property type="evidence" value="ECO:0007669"/>
    <property type="project" value="InterPro"/>
</dbReference>
<dbReference type="GO" id="GO:0008270">
    <property type="term" value="F:zinc ion binding"/>
    <property type="evidence" value="ECO:0007669"/>
    <property type="project" value="UniProtKB-KW"/>
</dbReference>
<evidence type="ECO:0000256" key="8">
    <source>
        <dbReference type="ARBA" id="ARBA00023242"/>
    </source>
</evidence>
<dbReference type="AlphaFoldDB" id="D8T8V0"/>
<dbReference type="Pfam" id="PF03372">
    <property type="entry name" value="Exo_endo_phos"/>
    <property type="match status" value="1"/>
</dbReference>
<dbReference type="Pfam" id="PF06839">
    <property type="entry name" value="Zn_ribbon_GRF"/>
    <property type="match status" value="1"/>
</dbReference>
<dbReference type="GO" id="GO:0005634">
    <property type="term" value="C:nucleus"/>
    <property type="evidence" value="ECO:0000318"/>
    <property type="project" value="GO_Central"/>
</dbReference>
<feature type="region of interest" description="Disordered" evidence="13">
    <location>
        <begin position="379"/>
        <end position="401"/>
    </location>
</feature>
<dbReference type="InterPro" id="IPR020847">
    <property type="entry name" value="AP_endonuclease_F1_BS"/>
</dbReference>
<feature type="site" description="Important for catalytic activity" evidence="11">
    <location>
        <position position="267"/>
    </location>
</feature>
<dbReference type="OMA" id="CKCEESS"/>
<organism evidence="16">
    <name type="scientific">Selaginella moellendorffii</name>
    <name type="common">Spikemoss</name>
    <dbReference type="NCBI Taxonomy" id="88036"/>
    <lineage>
        <taxon>Eukaryota</taxon>
        <taxon>Viridiplantae</taxon>
        <taxon>Streptophyta</taxon>
        <taxon>Embryophyta</taxon>
        <taxon>Tracheophyta</taxon>
        <taxon>Lycopodiopsida</taxon>
        <taxon>Selaginellales</taxon>
        <taxon>Selaginellaceae</taxon>
        <taxon>Selaginella</taxon>
    </lineage>
</organism>
<feature type="active site" description="Proton donor/acceptor" evidence="9">
    <location>
        <position position="196"/>
    </location>
</feature>
<dbReference type="InterPro" id="IPR036691">
    <property type="entry name" value="Endo/exonu/phosph_ase_sf"/>
</dbReference>
<feature type="binding site" evidence="10">
    <location>
        <position position="198"/>
    </location>
    <ligand>
        <name>Mg(2+)</name>
        <dbReference type="ChEBI" id="CHEBI:18420"/>
        <label>1</label>
    </ligand>
</feature>
<feature type="active site" evidence="9">
    <location>
        <position position="155"/>
    </location>
</feature>
<evidence type="ECO:0000256" key="12">
    <source>
        <dbReference type="PROSITE-ProRule" id="PRU01343"/>
    </source>
</evidence>
<feature type="active site" description="Proton acceptor" evidence="9">
    <location>
        <position position="332"/>
    </location>
</feature>
<dbReference type="PROSITE" id="PS51999">
    <property type="entry name" value="ZF_GRF"/>
    <property type="match status" value="1"/>
</dbReference>
<evidence type="ECO:0000256" key="4">
    <source>
        <dbReference type="ARBA" id="ARBA00022771"/>
    </source>
</evidence>
<keyword evidence="8" id="KW-0539">Nucleus</keyword>
<keyword evidence="6" id="KW-0862">Zinc</keyword>
<feature type="binding site" evidence="10">
    <location>
        <position position="37"/>
    </location>
    <ligand>
        <name>Mg(2+)</name>
        <dbReference type="ChEBI" id="CHEBI:18420"/>
        <label>1</label>
    </ligand>
</feature>
<dbReference type="Gene3D" id="3.60.10.10">
    <property type="entry name" value="Endonuclease/exonuclease/phosphatase"/>
    <property type="match status" value="1"/>
</dbReference>
<dbReference type="InterPro" id="IPR010666">
    <property type="entry name" value="Znf_GRF"/>
</dbReference>
<dbReference type="GO" id="GO:0008311">
    <property type="term" value="F:double-stranded DNA 3'-5' DNA exonuclease activity"/>
    <property type="evidence" value="ECO:0000318"/>
    <property type="project" value="GO_Central"/>
</dbReference>
<reference evidence="15 16" key="1">
    <citation type="journal article" date="2011" name="Science">
        <title>The Selaginella genome identifies genetic changes associated with the evolution of vascular plants.</title>
        <authorList>
            <person name="Banks J.A."/>
            <person name="Nishiyama T."/>
            <person name="Hasebe M."/>
            <person name="Bowman J.L."/>
            <person name="Gribskov M."/>
            <person name="dePamphilis C."/>
            <person name="Albert V.A."/>
            <person name="Aono N."/>
            <person name="Aoyama T."/>
            <person name="Ambrose B.A."/>
            <person name="Ashton N.W."/>
            <person name="Axtell M.J."/>
            <person name="Barker E."/>
            <person name="Barker M.S."/>
            <person name="Bennetzen J.L."/>
            <person name="Bonawitz N.D."/>
            <person name="Chapple C."/>
            <person name="Cheng C."/>
            <person name="Correa L.G."/>
            <person name="Dacre M."/>
            <person name="DeBarry J."/>
            <person name="Dreyer I."/>
            <person name="Elias M."/>
            <person name="Engstrom E.M."/>
            <person name="Estelle M."/>
            <person name="Feng L."/>
            <person name="Finet C."/>
            <person name="Floyd S.K."/>
            <person name="Frommer W.B."/>
            <person name="Fujita T."/>
            <person name="Gramzow L."/>
            <person name="Gutensohn M."/>
            <person name="Harholt J."/>
            <person name="Hattori M."/>
            <person name="Heyl A."/>
            <person name="Hirai T."/>
            <person name="Hiwatashi Y."/>
            <person name="Ishikawa M."/>
            <person name="Iwata M."/>
            <person name="Karol K.G."/>
            <person name="Koehler B."/>
            <person name="Kolukisaoglu U."/>
            <person name="Kubo M."/>
            <person name="Kurata T."/>
            <person name="Lalonde S."/>
            <person name="Li K."/>
            <person name="Li Y."/>
            <person name="Litt A."/>
            <person name="Lyons E."/>
            <person name="Manning G."/>
            <person name="Maruyama T."/>
            <person name="Michael T.P."/>
            <person name="Mikami K."/>
            <person name="Miyazaki S."/>
            <person name="Morinaga S."/>
            <person name="Murata T."/>
            <person name="Mueller-Roeber B."/>
            <person name="Nelson D.R."/>
            <person name="Obara M."/>
            <person name="Oguri Y."/>
            <person name="Olmstead R.G."/>
            <person name="Onodera N."/>
            <person name="Petersen B.L."/>
            <person name="Pils B."/>
            <person name="Prigge M."/>
            <person name="Rensing S.A."/>
            <person name="Riano-Pachon D.M."/>
            <person name="Roberts A.W."/>
            <person name="Sato Y."/>
            <person name="Scheller H.V."/>
            <person name="Schulz B."/>
            <person name="Schulz C."/>
            <person name="Shakirov E.V."/>
            <person name="Shibagaki N."/>
            <person name="Shinohara N."/>
            <person name="Shippen D.E."/>
            <person name="Soerensen I."/>
            <person name="Sotooka R."/>
            <person name="Sugimoto N."/>
            <person name="Sugita M."/>
            <person name="Sumikawa N."/>
            <person name="Tanurdzic M."/>
            <person name="Theissen G."/>
            <person name="Ulvskov P."/>
            <person name="Wakazuki S."/>
            <person name="Weng J.K."/>
            <person name="Willats W.W."/>
            <person name="Wipf D."/>
            <person name="Wolf P.G."/>
            <person name="Yang L."/>
            <person name="Zimmer A.D."/>
            <person name="Zhu Q."/>
            <person name="Mitros T."/>
            <person name="Hellsten U."/>
            <person name="Loque D."/>
            <person name="Otillar R."/>
            <person name="Salamov A."/>
            <person name="Schmutz J."/>
            <person name="Shapiro H."/>
            <person name="Lindquist E."/>
            <person name="Lucas S."/>
            <person name="Rokhsar D."/>
            <person name="Grigoriev I.V."/>
        </authorList>
    </citation>
    <scope>NUCLEOTIDE SEQUENCE [LARGE SCALE GENOMIC DNA]</scope>
</reference>
<keyword evidence="16" id="KW-1185">Reference proteome</keyword>
<feature type="domain" description="GRF-type" evidence="14">
    <location>
        <begin position="506"/>
        <end position="556"/>
    </location>
</feature>
<gene>
    <name evidence="15" type="ORF">SELMODRAFT_134604</name>
</gene>
<dbReference type="PANTHER" id="PTHR22748">
    <property type="entry name" value="AP ENDONUCLEASE"/>
    <property type="match status" value="1"/>
</dbReference>
<dbReference type="HOGENOM" id="CLU_010374_3_0_1"/>
<feature type="compositionally biased region" description="Polar residues" evidence="13">
    <location>
        <begin position="379"/>
        <end position="400"/>
    </location>
</feature>
<evidence type="ECO:0000256" key="5">
    <source>
        <dbReference type="ARBA" id="ARBA00022801"/>
    </source>
</evidence>
<comment type="cofactor">
    <cofactor evidence="10">
        <name>Mg(2+)</name>
        <dbReference type="ChEBI" id="CHEBI:18420"/>
    </cofactor>
    <cofactor evidence="10">
        <name>Mn(2+)</name>
        <dbReference type="ChEBI" id="CHEBI:29035"/>
    </cofactor>
    <text evidence="10">Probably binds two magnesium or manganese ions per subunit.</text>
</comment>
<dbReference type="FunCoup" id="D8T8V0">
    <property type="interactions" value="3617"/>
</dbReference>
<dbReference type="PROSITE" id="PS51435">
    <property type="entry name" value="AP_NUCLEASE_F1_4"/>
    <property type="match status" value="1"/>
</dbReference>
<dbReference type="KEGG" id="smo:SELMODRAFT_134604"/>
<dbReference type="Proteomes" id="UP000001514">
    <property type="component" value="Unassembled WGS sequence"/>
</dbReference>
<dbReference type="CDD" id="cd09088">
    <property type="entry name" value="Ape2-like_AP-endo"/>
    <property type="match status" value="1"/>
</dbReference>
<evidence type="ECO:0000256" key="13">
    <source>
        <dbReference type="SAM" id="MobiDB-lite"/>
    </source>
</evidence>
<dbReference type="GO" id="GO:0006284">
    <property type="term" value="P:base-excision repair"/>
    <property type="evidence" value="ECO:0000318"/>
    <property type="project" value="GO_Central"/>
</dbReference>
<evidence type="ECO:0000256" key="1">
    <source>
        <dbReference type="ARBA" id="ARBA00007092"/>
    </source>
</evidence>
<keyword evidence="10" id="KW-0464">Manganese</keyword>
<evidence type="ECO:0000256" key="10">
    <source>
        <dbReference type="PIRSR" id="PIRSR604808-2"/>
    </source>
</evidence>
<evidence type="ECO:0000256" key="2">
    <source>
        <dbReference type="ARBA" id="ARBA00013541"/>
    </source>
</evidence>
<evidence type="ECO:0000313" key="16">
    <source>
        <dbReference type="Proteomes" id="UP000001514"/>
    </source>
</evidence>
<keyword evidence="5" id="KW-0378">Hydrolase</keyword>
<feature type="binding site" evidence="10">
    <location>
        <position position="332"/>
    </location>
    <ligand>
        <name>Mg(2+)</name>
        <dbReference type="ChEBI" id="CHEBI:18420"/>
        <label>1</label>
    </ligand>
</feature>
<evidence type="ECO:0000256" key="6">
    <source>
        <dbReference type="ARBA" id="ARBA00022833"/>
    </source>
</evidence>
<name>D8T8V0_SELML</name>
<feature type="binding site" evidence="10">
    <location>
        <position position="331"/>
    </location>
    <ligand>
        <name>Mg(2+)</name>
        <dbReference type="ChEBI" id="CHEBI:18420"/>
        <label>1</label>
    </ligand>
</feature>
<accession>D8T8V0</accession>
<dbReference type="GO" id="GO:0008081">
    <property type="term" value="F:phosphoric diester hydrolase activity"/>
    <property type="evidence" value="ECO:0000318"/>
    <property type="project" value="GO_Central"/>
</dbReference>
<feature type="site" description="Transition state stabilizer" evidence="11">
    <location>
        <position position="198"/>
    </location>
</feature>
<dbReference type="InParanoid" id="D8T8V0"/>
<sequence>MRIVSYNVNGLRARLSPARSLRAFLDSLDADIICLQETKIRRQELTADIATPQGYESFFSCTRTVKKGRLGYSGVATFCKVECGNNVALPVAAEEGFTGLLTSARAGEGDKEFWLGSYDPVLTVEGFTRQELLDLDNEGRCIVTDHGHFVLFNVYGPNVGCGDAERQDFKLNFYQVLQCRLESILKQGRRIIIVGDLNISPYPIDSCDPGPEFDTSPSRQWFRSLLVSEGGAFSDAFRVFHPERAEAYTCWSQASGAEEFNYGSRIDHVLIAGPCAGHCQSPDGSHGNSSCDGFAKCGTDMCDILLEFKRAKLDTLPRWSGGRSLKLDGSDHAPVILQLKHLPSIPPHEAPQLAARFMPELRGRQQSIVSIFQKLNDKATANTEPDTSRNVSKPAFTQETGSRKLQRLSQSRLTRFCYQRHESSDKMSCTEVAVHGQSSSLTDEIQQSPESCDNNNCSEVAACGESASLMDMSDETPTESSQQSLEKSAAGWERLKSLMSRNLPLCKGHGEPCVVRTVKKAGPNLGRGFYVCARAKVIFLERFFIIYSLFRAGPSFQS</sequence>
<keyword evidence="4 12" id="KW-0863">Zinc-finger</keyword>
<dbReference type="eggNOG" id="KOG1294">
    <property type="taxonomic scope" value="Eukaryota"/>
</dbReference>
<feature type="binding site" evidence="10">
    <location>
        <position position="196"/>
    </location>
    <ligand>
        <name>Mg(2+)</name>
        <dbReference type="ChEBI" id="CHEBI:18420"/>
        <label>1</label>
    </ligand>
</feature>
<evidence type="ECO:0000256" key="7">
    <source>
        <dbReference type="ARBA" id="ARBA00022842"/>
    </source>
</evidence>
<protein>
    <recommendedName>
        <fullName evidence="2">DNA-(apurinic or apyrimidinic site) endonuclease 2</fullName>
    </recommendedName>
</protein>
<comment type="similarity">
    <text evidence="1">Belongs to the DNA repair enzymes AP/ExoA family.</text>
</comment>
<proteinExistence type="inferred from homology"/>
<dbReference type="SUPFAM" id="SSF56219">
    <property type="entry name" value="DNase I-like"/>
    <property type="match status" value="1"/>
</dbReference>
<dbReference type="EMBL" id="GL377692">
    <property type="protein sequence ID" value="EFJ06864.1"/>
    <property type="molecule type" value="Genomic_DNA"/>
</dbReference>
<dbReference type="InterPro" id="IPR005135">
    <property type="entry name" value="Endo/exonuclease/phosphatase"/>
</dbReference>
<dbReference type="Gramene" id="EFJ06864">
    <property type="protein sequence ID" value="EFJ06864"/>
    <property type="gene ID" value="SELMODRAFT_134604"/>
</dbReference>
<dbReference type="STRING" id="88036.D8T8V0"/>
<evidence type="ECO:0000259" key="14">
    <source>
        <dbReference type="PROSITE" id="PS51999"/>
    </source>
</evidence>
<evidence type="ECO:0000256" key="11">
    <source>
        <dbReference type="PIRSR" id="PIRSR604808-3"/>
    </source>
</evidence>
<keyword evidence="3 10" id="KW-0479">Metal-binding</keyword>
<evidence type="ECO:0000256" key="9">
    <source>
        <dbReference type="PIRSR" id="PIRSR604808-1"/>
    </source>
</evidence>
<evidence type="ECO:0000313" key="15">
    <source>
        <dbReference type="EMBL" id="EFJ06864.1"/>
    </source>
</evidence>